<comment type="caution">
    <text evidence="1">The sequence shown here is derived from an EMBL/GenBank/DDBJ whole genome shotgun (WGS) entry which is preliminary data.</text>
</comment>
<dbReference type="Proteomes" id="UP000309128">
    <property type="component" value="Unassembled WGS sequence"/>
</dbReference>
<keyword evidence="2" id="KW-1185">Reference proteome</keyword>
<dbReference type="OrthoDB" id="3481322at2"/>
<dbReference type="SUPFAM" id="SSF56219">
    <property type="entry name" value="DNase I-like"/>
    <property type="match status" value="1"/>
</dbReference>
<accession>A0A5S4FP16</accession>
<reference evidence="1 2" key="1">
    <citation type="submission" date="2019-05" db="EMBL/GenBank/DDBJ databases">
        <title>Draft genome sequence of Nonomuraea turkmeniaca DSM 43926.</title>
        <authorList>
            <person name="Saricaoglu S."/>
            <person name="Isik K."/>
        </authorList>
    </citation>
    <scope>NUCLEOTIDE SEQUENCE [LARGE SCALE GENOMIC DNA]</scope>
    <source>
        <strain evidence="1 2">DSM 43926</strain>
    </source>
</reference>
<evidence type="ECO:0000313" key="2">
    <source>
        <dbReference type="Proteomes" id="UP000309128"/>
    </source>
</evidence>
<dbReference type="RefSeq" id="WP_138666143.1">
    <property type="nucleotide sequence ID" value="NZ_VCKY01000029.1"/>
</dbReference>
<dbReference type="EMBL" id="VCKY01000029">
    <property type="protein sequence ID" value="TMR22487.1"/>
    <property type="molecule type" value="Genomic_DNA"/>
</dbReference>
<dbReference type="InterPro" id="IPR036691">
    <property type="entry name" value="Endo/exonu/phosph_ase_sf"/>
</dbReference>
<sequence>MRMTIALQNLSHGASGASGGRWPLLVERLAPVQADVLLLNEAVGWNTDNAAPLTRAADDLGLAALPLPASRSGYHVAILYRHDRLGEPVDYCTDFSSELTHGVATAAWQVAGLDAPFGVAVSHLSPFSHTQALIEAEILGFTASRYGPYSTIGLDANHPPLYGPSADVSRMNAINIARRFKDPLAARPAVPNTDVAQSLANDRFSDAFALLHHKTNNPQFLRATGRSDRIDWIMVSEALIAALTDGQLLDTPEGASDHHGVAITLDTDLL</sequence>
<protein>
    <submittedName>
        <fullName evidence="1">Endonuclease/exonuclease/phosphatase family protein</fullName>
    </submittedName>
</protein>
<organism evidence="1 2">
    <name type="scientific">Nonomuraea turkmeniaca</name>
    <dbReference type="NCBI Taxonomy" id="103838"/>
    <lineage>
        <taxon>Bacteria</taxon>
        <taxon>Bacillati</taxon>
        <taxon>Actinomycetota</taxon>
        <taxon>Actinomycetes</taxon>
        <taxon>Streptosporangiales</taxon>
        <taxon>Streptosporangiaceae</taxon>
        <taxon>Nonomuraea</taxon>
    </lineage>
</organism>
<dbReference type="GO" id="GO:0004519">
    <property type="term" value="F:endonuclease activity"/>
    <property type="evidence" value="ECO:0007669"/>
    <property type="project" value="UniProtKB-KW"/>
</dbReference>
<gene>
    <name evidence="1" type="ORF">ETD86_11630</name>
</gene>
<dbReference type="GO" id="GO:0004527">
    <property type="term" value="F:exonuclease activity"/>
    <property type="evidence" value="ECO:0007669"/>
    <property type="project" value="UniProtKB-KW"/>
</dbReference>
<evidence type="ECO:0000313" key="1">
    <source>
        <dbReference type="EMBL" id="TMR22487.1"/>
    </source>
</evidence>
<dbReference type="Gene3D" id="3.60.10.10">
    <property type="entry name" value="Endonuclease/exonuclease/phosphatase"/>
    <property type="match status" value="1"/>
</dbReference>
<keyword evidence="1" id="KW-0255">Endonuclease</keyword>
<name>A0A5S4FP16_9ACTN</name>
<keyword evidence="1" id="KW-0269">Exonuclease</keyword>
<keyword evidence="1" id="KW-0378">Hydrolase</keyword>
<dbReference type="AlphaFoldDB" id="A0A5S4FP16"/>
<proteinExistence type="predicted"/>
<keyword evidence="1" id="KW-0540">Nuclease</keyword>